<dbReference type="OrthoDB" id="691688at2759"/>
<dbReference type="Gene3D" id="3.60.10.10">
    <property type="entry name" value="Endonuclease/exonuclease/phosphatase"/>
    <property type="match status" value="1"/>
</dbReference>
<gene>
    <name evidence="1" type="ORF">Cgig2_001960</name>
</gene>
<accession>A0A9Q1Q791</accession>
<sequence>MKGFLKRIWANYEIDRILCFPGSLCSTPGQNCCEKRGFYFFDSKPMLVKGWNPTMDLQTEIIRSLPIWIQLHALEIKYWGIESLSKTGSILGIPLKTDKFTKDKPVIRYARLLVEMQIEGPFPEHIEFFNEDGVLLRQQVTYEWIPSKYTHCAMLGHTEDVCKKKGVIRTEWRRIQPLRAPSQPDNNQPRGEQHINTQTLQTFGALTTLEQPKPNEGPTHEVCSDTFTHVSKGASPKRTLATPTSPTATHSNRFNPSLYSVTIQEKFDQFIHCKVTHLSTNKRFHITQPLWAALQHLSSSIQGAWCLLGDFNAILSKKDYFGGNIVTDHDIQEMSNFMMNCEVQEMPSSGAFFTWTNKTIWSKIDGVFINNLWHEEFDYTLAKFLPHGLSDHTPILIQLHKPPKPPPQFQFCGMWSTHKDFQGIVSTSLPDIKSPDIMRPAQDYFSHLRRQL</sequence>
<organism evidence="1 2">
    <name type="scientific">Carnegiea gigantea</name>
    <dbReference type="NCBI Taxonomy" id="171969"/>
    <lineage>
        <taxon>Eukaryota</taxon>
        <taxon>Viridiplantae</taxon>
        <taxon>Streptophyta</taxon>
        <taxon>Embryophyta</taxon>
        <taxon>Tracheophyta</taxon>
        <taxon>Spermatophyta</taxon>
        <taxon>Magnoliopsida</taxon>
        <taxon>eudicotyledons</taxon>
        <taxon>Gunneridae</taxon>
        <taxon>Pentapetalae</taxon>
        <taxon>Caryophyllales</taxon>
        <taxon>Cactineae</taxon>
        <taxon>Cactaceae</taxon>
        <taxon>Cactoideae</taxon>
        <taxon>Echinocereeae</taxon>
        <taxon>Carnegiea</taxon>
    </lineage>
</organism>
<evidence type="ECO:0000313" key="1">
    <source>
        <dbReference type="EMBL" id="KAJ8431637.1"/>
    </source>
</evidence>
<dbReference type="Proteomes" id="UP001153076">
    <property type="component" value="Unassembled WGS sequence"/>
</dbReference>
<dbReference type="PANTHER" id="PTHR33233">
    <property type="entry name" value="ENDONUCLEASE/EXONUCLEASE/PHOSPHATASE"/>
    <property type="match status" value="1"/>
</dbReference>
<name>A0A9Q1Q791_9CARY</name>
<proteinExistence type="predicted"/>
<dbReference type="InterPro" id="IPR036691">
    <property type="entry name" value="Endo/exonu/phosph_ase_sf"/>
</dbReference>
<keyword evidence="2" id="KW-1185">Reference proteome</keyword>
<protein>
    <recommendedName>
        <fullName evidence="3">DUF4283 domain-containing protein</fullName>
    </recommendedName>
</protein>
<dbReference type="SUPFAM" id="SSF56219">
    <property type="entry name" value="DNase I-like"/>
    <property type="match status" value="1"/>
</dbReference>
<dbReference type="EMBL" id="JAKOGI010000676">
    <property type="protein sequence ID" value="KAJ8431637.1"/>
    <property type="molecule type" value="Genomic_DNA"/>
</dbReference>
<dbReference type="PANTHER" id="PTHR33233:SF17">
    <property type="entry name" value="DUF4283 DOMAIN-CONTAINING PROTEIN"/>
    <property type="match status" value="1"/>
</dbReference>
<evidence type="ECO:0000313" key="2">
    <source>
        <dbReference type="Proteomes" id="UP001153076"/>
    </source>
</evidence>
<dbReference type="AlphaFoldDB" id="A0A9Q1Q791"/>
<comment type="caution">
    <text evidence="1">The sequence shown here is derived from an EMBL/GenBank/DDBJ whole genome shotgun (WGS) entry which is preliminary data.</text>
</comment>
<evidence type="ECO:0008006" key="3">
    <source>
        <dbReference type="Google" id="ProtNLM"/>
    </source>
</evidence>
<reference evidence="1" key="1">
    <citation type="submission" date="2022-04" db="EMBL/GenBank/DDBJ databases">
        <title>Carnegiea gigantea Genome sequencing and assembly v2.</title>
        <authorList>
            <person name="Copetti D."/>
            <person name="Sanderson M.J."/>
            <person name="Burquez A."/>
            <person name="Wojciechowski M.F."/>
        </authorList>
    </citation>
    <scope>NUCLEOTIDE SEQUENCE</scope>
    <source>
        <strain evidence="1">SGP5-SGP5p</strain>
        <tissue evidence="1">Aerial part</tissue>
    </source>
</reference>